<evidence type="ECO:0000256" key="2">
    <source>
        <dbReference type="ARBA" id="ARBA00022748"/>
    </source>
</evidence>
<dbReference type="InterPro" id="IPR013740">
    <property type="entry name" value="Redoxin"/>
</dbReference>
<dbReference type="CDD" id="cd02966">
    <property type="entry name" value="TlpA_like_family"/>
    <property type="match status" value="1"/>
</dbReference>
<dbReference type="EMBL" id="FNAI01000001">
    <property type="protein sequence ID" value="SDD33463.1"/>
    <property type="molecule type" value="Genomic_DNA"/>
</dbReference>
<comment type="subcellular location">
    <subcellularLocation>
        <location evidence="1">Cell envelope</location>
    </subcellularLocation>
</comment>
<accession>A0A1G6TWK1</accession>
<dbReference type="RefSeq" id="WP_091143525.1">
    <property type="nucleotide sequence ID" value="NZ_FNAI01000001.1"/>
</dbReference>
<dbReference type="Gene3D" id="3.40.30.10">
    <property type="entry name" value="Glutaredoxin"/>
    <property type="match status" value="1"/>
</dbReference>
<keyword evidence="2" id="KW-0201">Cytochrome c-type biogenesis</keyword>
<feature type="chain" id="PRO_5011763787" evidence="5">
    <location>
        <begin position="19"/>
        <end position="490"/>
    </location>
</feature>
<dbReference type="PANTHER" id="PTHR42852">
    <property type="entry name" value="THIOL:DISULFIDE INTERCHANGE PROTEIN DSBE"/>
    <property type="match status" value="1"/>
</dbReference>
<keyword evidence="4" id="KW-0676">Redox-active center</keyword>
<reference evidence="7 8" key="1">
    <citation type="submission" date="2016-10" db="EMBL/GenBank/DDBJ databases">
        <authorList>
            <person name="de Groot N.N."/>
        </authorList>
    </citation>
    <scope>NUCLEOTIDE SEQUENCE [LARGE SCALE GENOMIC DNA]</scope>
    <source>
        <strain evidence="7 8">47C3B</strain>
    </source>
</reference>
<evidence type="ECO:0000256" key="1">
    <source>
        <dbReference type="ARBA" id="ARBA00004196"/>
    </source>
</evidence>
<dbReference type="GO" id="GO:0016491">
    <property type="term" value="F:oxidoreductase activity"/>
    <property type="evidence" value="ECO:0007669"/>
    <property type="project" value="InterPro"/>
</dbReference>
<dbReference type="PROSITE" id="PS51352">
    <property type="entry name" value="THIOREDOXIN_2"/>
    <property type="match status" value="1"/>
</dbReference>
<dbReference type="GO" id="GO:0030313">
    <property type="term" value="C:cell envelope"/>
    <property type="evidence" value="ECO:0007669"/>
    <property type="project" value="UniProtKB-SubCell"/>
</dbReference>
<dbReference type="OrthoDB" id="743079at2"/>
<evidence type="ECO:0000259" key="6">
    <source>
        <dbReference type="PROSITE" id="PS51352"/>
    </source>
</evidence>
<name>A0A1G6TWK1_9SPHI</name>
<dbReference type="GO" id="GO:0017004">
    <property type="term" value="P:cytochrome complex assembly"/>
    <property type="evidence" value="ECO:0007669"/>
    <property type="project" value="UniProtKB-KW"/>
</dbReference>
<sequence length="490" mass="57082">MKKILFLMAMLCCNYVKAQNITINITGSPDTVVKINYPVDGINYNYWQNQKTYRLDSKNTIQFPNTLKAGNFIYISNNGKLTPVFITPGKSLQIDLTVNDKKQTLTVKGPNADGIVLYNNLNHPSYQLKARFYYSNDTTAAGLKKAIDLDITKELHRFDSLLKVKKVSEEFYRFTERDIRYYYAAVLSSAIFVQYIRTTYDHNRPDYKAVFNKDLEDAWPEIYKTTPPNNQFATGAPEFFYYAKDYATWYKLIYLAKKNGTYNEPLDGSNYFNRFYDSFKANFTGKNLEYLQARFIFDEAMEKQYQPQLVTLYNRFIKDYPKSNFTTYLTQLINEITAYHKRAAQALSAEQIILPTDGISTFDQLMATFKGKTVYVDMWATWCGPCKDEFQYAADVRKYLKDKNVESLFISMDNDGADKQWRDMIKFYNLSGNHARVNNTLLKDLLIKFWDGKGYSIPRYVLVKDGVIIEKDAARPSDKQILYDQISKHL</sequence>
<dbReference type="InterPro" id="IPR013766">
    <property type="entry name" value="Thioredoxin_domain"/>
</dbReference>
<keyword evidence="5" id="KW-0732">Signal</keyword>
<dbReference type="Pfam" id="PF08534">
    <property type="entry name" value="Redoxin"/>
    <property type="match status" value="1"/>
</dbReference>
<dbReference type="InterPro" id="IPR050553">
    <property type="entry name" value="Thioredoxin_ResA/DsbE_sf"/>
</dbReference>
<protein>
    <submittedName>
        <fullName evidence="7">Redoxin</fullName>
    </submittedName>
</protein>
<dbReference type="PANTHER" id="PTHR42852:SF6">
    <property type="entry name" value="THIOL:DISULFIDE INTERCHANGE PROTEIN DSBE"/>
    <property type="match status" value="1"/>
</dbReference>
<keyword evidence="3" id="KW-1015">Disulfide bond</keyword>
<dbReference type="AlphaFoldDB" id="A0A1G6TWK1"/>
<proteinExistence type="predicted"/>
<feature type="signal peptide" evidence="5">
    <location>
        <begin position="1"/>
        <end position="18"/>
    </location>
</feature>
<dbReference type="SUPFAM" id="SSF52833">
    <property type="entry name" value="Thioredoxin-like"/>
    <property type="match status" value="1"/>
</dbReference>
<feature type="domain" description="Thioredoxin" evidence="6">
    <location>
        <begin position="340"/>
        <end position="490"/>
    </location>
</feature>
<keyword evidence="8" id="KW-1185">Reference proteome</keyword>
<evidence type="ECO:0000256" key="5">
    <source>
        <dbReference type="SAM" id="SignalP"/>
    </source>
</evidence>
<organism evidence="7 8">
    <name type="scientific">Mucilaginibacter pineti</name>
    <dbReference type="NCBI Taxonomy" id="1391627"/>
    <lineage>
        <taxon>Bacteria</taxon>
        <taxon>Pseudomonadati</taxon>
        <taxon>Bacteroidota</taxon>
        <taxon>Sphingobacteriia</taxon>
        <taxon>Sphingobacteriales</taxon>
        <taxon>Sphingobacteriaceae</taxon>
        <taxon>Mucilaginibacter</taxon>
    </lineage>
</organism>
<dbReference type="STRING" id="1391627.SAMN05216464_101445"/>
<evidence type="ECO:0000313" key="7">
    <source>
        <dbReference type="EMBL" id="SDD33463.1"/>
    </source>
</evidence>
<evidence type="ECO:0000313" key="8">
    <source>
        <dbReference type="Proteomes" id="UP000199072"/>
    </source>
</evidence>
<dbReference type="InterPro" id="IPR036249">
    <property type="entry name" value="Thioredoxin-like_sf"/>
</dbReference>
<gene>
    <name evidence="7" type="ORF">SAMN05216464_101445</name>
</gene>
<evidence type="ECO:0000256" key="4">
    <source>
        <dbReference type="ARBA" id="ARBA00023284"/>
    </source>
</evidence>
<dbReference type="Proteomes" id="UP000199072">
    <property type="component" value="Unassembled WGS sequence"/>
</dbReference>
<evidence type="ECO:0000256" key="3">
    <source>
        <dbReference type="ARBA" id="ARBA00023157"/>
    </source>
</evidence>